<dbReference type="AlphaFoldDB" id="A0A5C5V008"/>
<keyword evidence="7" id="KW-1185">Reference proteome</keyword>
<dbReference type="GO" id="GO:0051539">
    <property type="term" value="F:4 iron, 4 sulfur cluster binding"/>
    <property type="evidence" value="ECO:0007669"/>
    <property type="project" value="UniProtKB-KW"/>
</dbReference>
<dbReference type="EMBL" id="SIHJ01000004">
    <property type="protein sequence ID" value="TWT31077.1"/>
    <property type="molecule type" value="Genomic_DNA"/>
</dbReference>
<dbReference type="SUPFAM" id="SSF50692">
    <property type="entry name" value="ADC-like"/>
    <property type="match status" value="1"/>
</dbReference>
<dbReference type="RefSeq" id="WP_146568268.1">
    <property type="nucleotide sequence ID" value="NZ_SIHJ01000004.1"/>
</dbReference>
<keyword evidence="2" id="KW-0479">Metal-binding</keyword>
<dbReference type="Pfam" id="PF04879">
    <property type="entry name" value="Molybdop_Fe4S4"/>
    <property type="match status" value="1"/>
</dbReference>
<dbReference type="PIRSF" id="PIRSF000144">
    <property type="entry name" value="CbbBc"/>
    <property type="match status" value="1"/>
</dbReference>
<sequence>MSSTLIKEKPSDGKARNGLLNTVMSLIHQKDGVLTQDLIRTPGKFGLGQVPDRLRPDATTDMVCGYCSTGCSLRVHLKDGEAVNLTPTTEYPVNLGMACPKGWEALNVLDADDRATRPLLRGADGGLKHVSWDKALRTFCERFKAIGEQYGPESVAFLSTGQMVTEELALLGALTKFGMGIVHGDGNTRQCMATAATAYKQSFGFDAPPFTYQDFEESDVIVLVGSNLCVAHPIMWERVCRNPHNPEIIVVDPRRTETAMAATTHLAIKPKSDLAFFYALANILCREGWVDRGYIDAHTSDFDEFASFVQQYTPQRAADESGVPVETIEQVARKIHEGERVSFWWTMGVNQNYEGVRIAQSLINLALMTGNIGRPGTGANSVTGQCNAMGSRMFSNTTGLYAGRDFLDPEHRREVADILDLPIENIPAENSWPYHQIIDGIESGAIKGLWVVCTNTSHSWIHQTEARELLGKLDFLVVQDMYHSTETAQQADLVLPAAGWGEKEGTFINSERRLGVVKRVRRPPGEALPDFSIFRLVAEYWGCGDLFRRWSTPEATLEILKDLSRGRPCDISAIGDYATIDHAGGVQWPCTDSPEVLDQQRRLFEDGRYYHEDGRARFLFEDSRGMPEPPDDDYPFLLITGRGAASQWHTQTRTGKSEVLKKLYPKNVYVEMNPADAAAAGLESYDKAVVWSRRGELIATVFVTPTVQPGQLFIPMHYEATNRLTLPHFDPYSHQPSYKDCAVAVAPA</sequence>
<dbReference type="Gene3D" id="2.20.25.90">
    <property type="entry name" value="ADC-like domains"/>
    <property type="match status" value="1"/>
</dbReference>
<feature type="domain" description="4Fe-4S Mo/W bis-MGD-type" evidence="5">
    <location>
        <begin position="57"/>
        <end position="113"/>
    </location>
</feature>
<dbReference type="InterPro" id="IPR009010">
    <property type="entry name" value="Asp_de-COase-like_dom_sf"/>
</dbReference>
<dbReference type="InterPro" id="IPR050123">
    <property type="entry name" value="Prok_molybdopt-oxidoreductase"/>
</dbReference>
<dbReference type="Pfam" id="PF00384">
    <property type="entry name" value="Molybdopterin"/>
    <property type="match status" value="1"/>
</dbReference>
<dbReference type="GO" id="GO:0016020">
    <property type="term" value="C:membrane"/>
    <property type="evidence" value="ECO:0007669"/>
    <property type="project" value="TreeGrafter"/>
</dbReference>
<gene>
    <name evidence="6" type="primary">narB</name>
    <name evidence="6" type="ORF">KOR34_44510</name>
</gene>
<dbReference type="InterPro" id="IPR006963">
    <property type="entry name" value="Mopterin_OxRdtase_4Fe-4S_dom"/>
</dbReference>
<dbReference type="PROSITE" id="PS51669">
    <property type="entry name" value="4FE4S_MOW_BIS_MGD"/>
    <property type="match status" value="1"/>
</dbReference>
<dbReference type="InterPro" id="IPR006657">
    <property type="entry name" value="MoPterin_dinucl-bd_dom"/>
</dbReference>
<organism evidence="6 7">
    <name type="scientific">Posidoniimonas corsicana</name>
    <dbReference type="NCBI Taxonomy" id="1938618"/>
    <lineage>
        <taxon>Bacteria</taxon>
        <taxon>Pseudomonadati</taxon>
        <taxon>Planctomycetota</taxon>
        <taxon>Planctomycetia</taxon>
        <taxon>Pirellulales</taxon>
        <taxon>Lacipirellulaceae</taxon>
        <taxon>Posidoniimonas</taxon>
    </lineage>
</organism>
<evidence type="ECO:0000259" key="5">
    <source>
        <dbReference type="PROSITE" id="PS51669"/>
    </source>
</evidence>
<dbReference type="Gene3D" id="3.40.50.740">
    <property type="match status" value="1"/>
</dbReference>
<proteinExistence type="predicted"/>
<dbReference type="Gene3D" id="2.40.40.20">
    <property type="match status" value="1"/>
</dbReference>
<dbReference type="GO" id="GO:0016491">
    <property type="term" value="F:oxidoreductase activity"/>
    <property type="evidence" value="ECO:0007669"/>
    <property type="project" value="UniProtKB-KW"/>
</dbReference>
<evidence type="ECO:0000256" key="2">
    <source>
        <dbReference type="ARBA" id="ARBA00022723"/>
    </source>
</evidence>
<dbReference type="PANTHER" id="PTHR43105">
    <property type="entry name" value="RESPIRATORY NITRATE REDUCTASE"/>
    <property type="match status" value="1"/>
</dbReference>
<dbReference type="Proteomes" id="UP000316714">
    <property type="component" value="Unassembled WGS sequence"/>
</dbReference>
<dbReference type="CDD" id="cd00508">
    <property type="entry name" value="MopB_CT_Fdh-Nap-like"/>
    <property type="match status" value="1"/>
</dbReference>
<dbReference type="PANTHER" id="PTHR43105:SF10">
    <property type="entry name" value="NADH-QUINONE OXIDOREDUCTASE SUBUNIT G"/>
    <property type="match status" value="1"/>
</dbReference>
<dbReference type="EC" id="1.7.99.4" evidence="6"/>
<dbReference type="GO" id="GO:0043546">
    <property type="term" value="F:molybdopterin cofactor binding"/>
    <property type="evidence" value="ECO:0007669"/>
    <property type="project" value="InterPro"/>
</dbReference>
<reference evidence="6 7" key="1">
    <citation type="submission" date="2019-02" db="EMBL/GenBank/DDBJ databases">
        <title>Deep-cultivation of Planctomycetes and their phenomic and genomic characterization uncovers novel biology.</title>
        <authorList>
            <person name="Wiegand S."/>
            <person name="Jogler M."/>
            <person name="Boedeker C."/>
            <person name="Pinto D."/>
            <person name="Vollmers J."/>
            <person name="Rivas-Marin E."/>
            <person name="Kohn T."/>
            <person name="Peeters S.H."/>
            <person name="Heuer A."/>
            <person name="Rast P."/>
            <person name="Oberbeckmann S."/>
            <person name="Bunk B."/>
            <person name="Jeske O."/>
            <person name="Meyerdierks A."/>
            <person name="Storesund J.E."/>
            <person name="Kallscheuer N."/>
            <person name="Luecker S."/>
            <person name="Lage O.M."/>
            <person name="Pohl T."/>
            <person name="Merkel B.J."/>
            <person name="Hornburger P."/>
            <person name="Mueller R.-W."/>
            <person name="Bruemmer F."/>
            <person name="Labrenz M."/>
            <person name="Spormann A.M."/>
            <person name="Op Den Camp H."/>
            <person name="Overmann J."/>
            <person name="Amann R."/>
            <person name="Jetten M.S.M."/>
            <person name="Mascher T."/>
            <person name="Medema M.H."/>
            <person name="Devos D.P."/>
            <person name="Kaster A.-K."/>
            <person name="Ovreas L."/>
            <person name="Rohde M."/>
            <person name="Galperin M.Y."/>
            <person name="Jogler C."/>
        </authorList>
    </citation>
    <scope>NUCLEOTIDE SEQUENCE [LARGE SCALE GENOMIC DNA]</scope>
    <source>
        <strain evidence="6 7">KOR34</strain>
    </source>
</reference>
<keyword evidence="4" id="KW-0411">Iron-sulfur</keyword>
<protein>
    <submittedName>
        <fullName evidence="6">Nitrate reductase</fullName>
        <ecNumber evidence="6">1.7.99.4</ecNumber>
    </submittedName>
</protein>
<dbReference type="GO" id="GO:0045333">
    <property type="term" value="P:cellular respiration"/>
    <property type="evidence" value="ECO:0007669"/>
    <property type="project" value="UniProtKB-ARBA"/>
</dbReference>
<dbReference type="CDD" id="cd02754">
    <property type="entry name" value="MopB_Nitrate-R-NapA-like"/>
    <property type="match status" value="1"/>
</dbReference>
<accession>A0A5C5V008</accession>
<dbReference type="Pfam" id="PF01568">
    <property type="entry name" value="Molydop_binding"/>
    <property type="match status" value="1"/>
</dbReference>
<name>A0A5C5V008_9BACT</name>
<dbReference type="SMART" id="SM00926">
    <property type="entry name" value="Molybdop_Fe4S4"/>
    <property type="match status" value="1"/>
</dbReference>
<dbReference type="OrthoDB" id="9805142at2"/>
<evidence type="ECO:0000256" key="3">
    <source>
        <dbReference type="ARBA" id="ARBA00023004"/>
    </source>
</evidence>
<keyword evidence="3" id="KW-0408">Iron</keyword>
<dbReference type="InterPro" id="IPR006656">
    <property type="entry name" value="Mopterin_OxRdtase"/>
</dbReference>
<dbReference type="Gene3D" id="3.40.228.10">
    <property type="entry name" value="Dimethylsulfoxide Reductase, domain 2"/>
    <property type="match status" value="1"/>
</dbReference>
<comment type="caution">
    <text evidence="6">The sequence shown here is derived from an EMBL/GenBank/DDBJ whole genome shotgun (WGS) entry which is preliminary data.</text>
</comment>
<evidence type="ECO:0000313" key="7">
    <source>
        <dbReference type="Proteomes" id="UP000316714"/>
    </source>
</evidence>
<evidence type="ECO:0000313" key="6">
    <source>
        <dbReference type="EMBL" id="TWT31077.1"/>
    </source>
</evidence>
<dbReference type="SUPFAM" id="SSF53706">
    <property type="entry name" value="Formate dehydrogenase/DMSO reductase, domains 1-3"/>
    <property type="match status" value="1"/>
</dbReference>
<dbReference type="GO" id="GO:0046872">
    <property type="term" value="F:metal ion binding"/>
    <property type="evidence" value="ECO:0007669"/>
    <property type="project" value="UniProtKB-KW"/>
</dbReference>
<keyword evidence="6" id="KW-0560">Oxidoreductase</keyword>
<evidence type="ECO:0000256" key="4">
    <source>
        <dbReference type="ARBA" id="ARBA00023014"/>
    </source>
</evidence>
<keyword evidence="1" id="KW-0004">4Fe-4S</keyword>
<evidence type="ECO:0000256" key="1">
    <source>
        <dbReference type="ARBA" id="ARBA00022485"/>
    </source>
</evidence>